<reference evidence="1 2" key="2">
    <citation type="journal article" date="2006" name="J. Microbiol. Methods">
        <title>Genomic flank-sequencing of plasposon insertion sites for rapid identification of functional genes.</title>
        <authorList>
            <person name="Leveau J.H."/>
            <person name="Gerards S."/>
            <person name="Fritsche K."/>
            <person name="Zondag G."/>
            <person name="van Veen J.A."/>
        </authorList>
    </citation>
    <scope>NUCLEOTIDE SEQUENCE [LARGE SCALE GENOMIC DNA]</scope>
    <source>
        <strain evidence="1 2">Ter331</strain>
    </source>
</reference>
<reference evidence="1 2" key="3">
    <citation type="journal article" date="2008" name="FEMS Microbiol. Ecol.">
        <title>Identification and characterization of genes underlying chitinolysis in Collimonas fungivorans Ter331.</title>
        <authorList>
            <person name="Fritsche K."/>
            <person name="de Boer W."/>
            <person name="Gerards S."/>
            <person name="van den Berg M."/>
            <person name="van Veen J.A."/>
            <person name="Leveau J.H."/>
        </authorList>
    </citation>
    <scope>NUCLEOTIDE SEQUENCE [LARGE SCALE GENOMIC DNA]</scope>
    <source>
        <strain evidence="1 2">Ter331</strain>
    </source>
</reference>
<dbReference type="STRING" id="1005048.CFU_2636"/>
<dbReference type="PANTHER" id="PTHR42708">
    <property type="entry name" value="ATP/GTP-BINDING PROTEIN-RELATED"/>
    <property type="match status" value="1"/>
</dbReference>
<dbReference type="InterPro" id="IPR052705">
    <property type="entry name" value="Gliding_Motility_GTPase"/>
</dbReference>
<dbReference type="SUPFAM" id="SSF52540">
    <property type="entry name" value="P-loop containing nucleoside triphosphate hydrolases"/>
    <property type="match status" value="1"/>
</dbReference>
<sequence>MAGPEPFARTGENAIVCILRIVLLGPMGIGKTTAIRSLCGDLMVDCDVPNMDPASSEKTSTTVGADFGVVDLDGGEQLHIYGSPGQDRFDFMRGWLLSMAIGVVVMIDANEADAVRTTERYLQTVFEISETMPCMLLLARPISPEASNRFASELTAALGIAVPMITVDVREKSQMLDALDIFSSLLITI</sequence>
<proteinExistence type="predicted"/>
<dbReference type="AlphaFoldDB" id="G0ACA8"/>
<dbReference type="eggNOG" id="COG2229">
    <property type="taxonomic scope" value="Bacteria"/>
</dbReference>
<accession>G0ACA8</accession>
<protein>
    <submittedName>
        <fullName evidence="1">GTPase-like protein</fullName>
    </submittedName>
</protein>
<name>G0ACA8_COLFT</name>
<dbReference type="EMBL" id="CP002745">
    <property type="protein sequence ID" value="AEK62463.1"/>
    <property type="molecule type" value="Genomic_DNA"/>
</dbReference>
<dbReference type="HOGENOM" id="CLU_077970_2_0_4"/>
<reference evidence="1 2" key="1">
    <citation type="journal article" date="2004" name="Environ. Microbiol.">
        <title>Phylogeny-function analysis of (meta)genomic libraries: screening for expression of ribosomal RNA genes by large-insert library fluorescent in situ hybridization (LIL-FISH).</title>
        <authorList>
            <person name="Leveau J.H."/>
            <person name="Gerards S."/>
            <person name="de Boer W."/>
            <person name="van Veen J.A."/>
        </authorList>
    </citation>
    <scope>NUCLEOTIDE SEQUENCE [LARGE SCALE GENOMIC DNA]</scope>
    <source>
        <strain evidence="1 2">Ter331</strain>
    </source>
</reference>
<organism evidence="1 2">
    <name type="scientific">Collimonas fungivorans (strain Ter331)</name>
    <dbReference type="NCBI Taxonomy" id="1005048"/>
    <lineage>
        <taxon>Bacteria</taxon>
        <taxon>Pseudomonadati</taxon>
        <taxon>Pseudomonadota</taxon>
        <taxon>Betaproteobacteria</taxon>
        <taxon>Burkholderiales</taxon>
        <taxon>Oxalobacteraceae</taxon>
        <taxon>Collimonas</taxon>
    </lineage>
</organism>
<dbReference type="InterPro" id="IPR027417">
    <property type="entry name" value="P-loop_NTPase"/>
</dbReference>
<dbReference type="Gene3D" id="3.40.50.300">
    <property type="entry name" value="P-loop containing nucleotide triphosphate hydrolases"/>
    <property type="match status" value="1"/>
</dbReference>
<reference evidence="1 2" key="4">
    <citation type="journal article" date="2010" name="Environ. Microbiol.">
        <title>The bacterial genus Collimonas: mycophagy, weathering and other adaptive solutions to life in oligotrophic soil environments.</title>
        <authorList>
            <person name="Leveau J.H."/>
            <person name="Uroz S."/>
            <person name="de Boer W."/>
        </authorList>
    </citation>
    <scope>NUCLEOTIDE SEQUENCE [LARGE SCALE GENOMIC DNA]</scope>
    <source>
        <strain evidence="1 2">Ter331</strain>
    </source>
</reference>
<reference evidence="2" key="6">
    <citation type="submission" date="2011-05" db="EMBL/GenBank/DDBJ databases">
        <title>Complete sequence of Collimonas fungivorans Ter331.</title>
        <authorList>
            <person name="Leveau J.H."/>
        </authorList>
    </citation>
    <scope>NUCLEOTIDE SEQUENCE [LARGE SCALE GENOMIC DNA]</scope>
    <source>
        <strain evidence="2">Ter331</strain>
    </source>
</reference>
<dbReference type="PANTHER" id="PTHR42708:SF1">
    <property type="entry name" value="GLIDING MOTILITY PROTEIN MGLA"/>
    <property type="match status" value="1"/>
</dbReference>
<dbReference type="KEGG" id="cfu:CFU_2636"/>
<keyword evidence="2" id="KW-1185">Reference proteome</keyword>
<evidence type="ECO:0000313" key="2">
    <source>
        <dbReference type="Proteomes" id="UP000008392"/>
    </source>
</evidence>
<evidence type="ECO:0000313" key="1">
    <source>
        <dbReference type="EMBL" id="AEK62463.1"/>
    </source>
</evidence>
<dbReference type="Proteomes" id="UP000008392">
    <property type="component" value="Chromosome"/>
</dbReference>
<reference evidence="1 2" key="5">
    <citation type="journal article" date="2011" name="ISME J.">
        <title>Dual transcriptional profiling of a bacterial/fungal confrontation: Collimonas fungivorans versus Aspergillus niger.</title>
        <authorList>
            <person name="Mela F."/>
            <person name="Fritsche K."/>
            <person name="de Boer W."/>
            <person name="van Veen J.A."/>
            <person name="de Graaff L.H."/>
            <person name="van den Berg M."/>
            <person name="Leveau J.H."/>
        </authorList>
    </citation>
    <scope>NUCLEOTIDE SEQUENCE [LARGE SCALE GENOMIC DNA]</scope>
    <source>
        <strain evidence="1 2">Ter331</strain>
    </source>
</reference>
<gene>
    <name evidence="1" type="ordered locus">CFU_2636</name>
</gene>